<gene>
    <name evidence="4" type="ORF">AACH11_22405</name>
</gene>
<proteinExistence type="predicted"/>
<dbReference type="RefSeq" id="WP_341376507.1">
    <property type="nucleotide sequence ID" value="NZ_JBBUTF010000029.1"/>
</dbReference>
<dbReference type="Proteomes" id="UP001368500">
    <property type="component" value="Unassembled WGS sequence"/>
</dbReference>
<evidence type="ECO:0000256" key="2">
    <source>
        <dbReference type="ARBA" id="ARBA00022801"/>
    </source>
</evidence>
<keyword evidence="5" id="KW-1185">Reference proteome</keyword>
<organism evidence="4 5">
    <name type="scientific">Pseudaquabacterium rugosum</name>
    <dbReference type="NCBI Taxonomy" id="2984194"/>
    <lineage>
        <taxon>Bacteria</taxon>
        <taxon>Pseudomonadati</taxon>
        <taxon>Pseudomonadota</taxon>
        <taxon>Betaproteobacteria</taxon>
        <taxon>Burkholderiales</taxon>
        <taxon>Sphaerotilaceae</taxon>
        <taxon>Pseudaquabacterium</taxon>
    </lineage>
</organism>
<sequence length="225" mass="23639">MHATDPVTPPSLPSLPAPDPTALAAMPGLVAFILEADGLKRVLRQNRPLGTERQENSAEHSWQIALLAVALAPYAAEPVDLGAVVEMLLVHDLGEIDAGDVLLYADTDWAAQKAAERTGVQRLCALLPPARGAHLLARWEAFDAGQTAEARFAHALDRAMPALLNLAGGGVSWRAHGVRHAQVIARVGPPVAAGCPALWAHLRAQLDAAQAAGWFGIEAAERPGA</sequence>
<dbReference type="PANTHER" id="PTHR11845">
    <property type="entry name" value="5'-DEOXYNUCLEOTIDASE HDDC2"/>
    <property type="match status" value="1"/>
</dbReference>
<name>A0ABU9BFJ8_9BURK</name>
<evidence type="ECO:0000259" key="3">
    <source>
        <dbReference type="Pfam" id="PF13023"/>
    </source>
</evidence>
<feature type="domain" description="HD" evidence="3">
    <location>
        <begin position="37"/>
        <end position="199"/>
    </location>
</feature>
<keyword evidence="1" id="KW-0479">Metal-binding</keyword>
<dbReference type="Pfam" id="PF13023">
    <property type="entry name" value="HD_3"/>
    <property type="match status" value="1"/>
</dbReference>
<dbReference type="InterPro" id="IPR006674">
    <property type="entry name" value="HD_domain"/>
</dbReference>
<reference evidence="4 5" key="1">
    <citation type="submission" date="2024-04" db="EMBL/GenBank/DDBJ databases">
        <title>Novel species of the genus Ideonella isolated from streams.</title>
        <authorList>
            <person name="Lu H."/>
        </authorList>
    </citation>
    <scope>NUCLEOTIDE SEQUENCE [LARGE SCALE GENOMIC DNA]</scope>
    <source>
        <strain evidence="4 5">BYS139W</strain>
    </source>
</reference>
<dbReference type="Gene3D" id="1.10.3210.10">
    <property type="entry name" value="Hypothetical protein af1432"/>
    <property type="match status" value="1"/>
</dbReference>
<keyword evidence="2" id="KW-0378">Hydrolase</keyword>
<protein>
    <submittedName>
        <fullName evidence="4">HD domain-containing protein</fullName>
    </submittedName>
</protein>
<dbReference type="EMBL" id="JBBUTF010000029">
    <property type="protein sequence ID" value="MEK8028721.1"/>
    <property type="molecule type" value="Genomic_DNA"/>
</dbReference>
<evidence type="ECO:0000313" key="5">
    <source>
        <dbReference type="Proteomes" id="UP001368500"/>
    </source>
</evidence>
<evidence type="ECO:0000313" key="4">
    <source>
        <dbReference type="EMBL" id="MEK8028721.1"/>
    </source>
</evidence>
<comment type="caution">
    <text evidence="4">The sequence shown here is derived from an EMBL/GenBank/DDBJ whole genome shotgun (WGS) entry which is preliminary data.</text>
</comment>
<evidence type="ECO:0000256" key="1">
    <source>
        <dbReference type="ARBA" id="ARBA00022723"/>
    </source>
</evidence>
<accession>A0ABU9BFJ8</accession>
<dbReference type="PANTHER" id="PTHR11845:SF13">
    <property type="entry name" value="5'-DEOXYNUCLEOTIDASE HDDC2"/>
    <property type="match status" value="1"/>
</dbReference>
<dbReference type="SUPFAM" id="SSF109604">
    <property type="entry name" value="HD-domain/PDEase-like"/>
    <property type="match status" value="1"/>
</dbReference>
<dbReference type="InterPro" id="IPR039356">
    <property type="entry name" value="YfbR/HDDC2"/>
</dbReference>